<dbReference type="Pfam" id="PF11847">
    <property type="entry name" value="GT-C_AftD"/>
    <property type="match status" value="1"/>
</dbReference>
<feature type="transmembrane region" description="Helical" evidence="2">
    <location>
        <begin position="317"/>
        <end position="336"/>
    </location>
</feature>
<feature type="transmembrane region" description="Helical" evidence="2">
    <location>
        <begin position="965"/>
        <end position="983"/>
    </location>
</feature>
<keyword evidence="5" id="KW-1185">Reference proteome</keyword>
<proteinExistence type="predicted"/>
<feature type="transmembrane region" description="Helical" evidence="2">
    <location>
        <begin position="106"/>
        <end position="126"/>
    </location>
</feature>
<dbReference type="EMBL" id="VHIR01000004">
    <property type="protein sequence ID" value="TQE44069.1"/>
    <property type="molecule type" value="Genomic_DNA"/>
</dbReference>
<keyword evidence="2" id="KW-0472">Membrane</keyword>
<feature type="transmembrane region" description="Helical" evidence="2">
    <location>
        <begin position="384"/>
        <end position="405"/>
    </location>
</feature>
<feature type="transmembrane region" description="Helical" evidence="2">
    <location>
        <begin position="995"/>
        <end position="1014"/>
    </location>
</feature>
<dbReference type="GO" id="GO:0016740">
    <property type="term" value="F:transferase activity"/>
    <property type="evidence" value="ECO:0007669"/>
    <property type="project" value="InterPro"/>
</dbReference>
<dbReference type="Proteomes" id="UP000318080">
    <property type="component" value="Unassembled WGS sequence"/>
</dbReference>
<dbReference type="AlphaFoldDB" id="A0A540R8J5"/>
<dbReference type="InterPro" id="IPR021798">
    <property type="entry name" value="AftD_N"/>
</dbReference>
<dbReference type="RefSeq" id="WP_082750311.1">
    <property type="nucleotide sequence ID" value="NZ_VHIR01000004.1"/>
</dbReference>
<dbReference type="STRING" id="1686286.GCA_900092335_00243"/>
<evidence type="ECO:0000256" key="1">
    <source>
        <dbReference type="SAM" id="MobiDB-lite"/>
    </source>
</evidence>
<sequence length="1021" mass="106908">MLCSAARNTAPATSLAQLFARPWAAHAAGWLFAALLAFTQPWGRVAADTKHDLAVDPAGFLAGAAHAWTDSFTLGQLQNQAYGYLFPQGAFFALSDALPDWVAQRAWWTLVLGVGFSGTLALARRVGLATAPACLAAAAFALSPRTLTTLTAISSETWPVMLAPWVVLPFLPRADGTRSSAWRTAAAATLPVACMGAVNATATLAACVPAALVALVYHRRALLPWLAGCALVSVWWIGPLLILGRYAPPFTDYIESSFVTTRWLNLAEILRGTTSWSPFVDNERLAGTLLATEPFFVLVTALVAAVGLAGLTKAPRVWTAMLLVGVAVLGCHYAGYLDFLDGSGAALRNVHKFDPLVRLPLALGIGFAWAALSRQRNSGQRATALVAVALVVGASASPAFTGRLLPRGAYEAVPQYWQDAADFLNAHAQGTRTLFFPERSFAREDWGWTRDEPLQPLLDVPWAVRDAIPLVPPEAIRGLDGVMAALQAGDASGLTRLGIGALVVRNGVEKHGALKDVPGEVHSFGDVDVILLNERPDMLLGSTDPVRVAGGGESLAFLPGGPYSLVDADADVVTDTPLLVDRNFGTLDGPVSAPLPADEPTRSHNVERDYPSAGPIVAVEERGGHVRASSSAADANALGGARPAHSVTAAVDGEDSTAWWPAPGDTGWLELEGEFPARSTLTLTATAETTVTVRNGDASVNVDLGEEPTEVRIPGGAASAVRVELHERVGLANAQVEGHEITRTVVVPDSSPKARAFLFQRAIVDTGVLIREFTAPRDMSLKLDADRPVDIDGETYEPGATVPLAAGTHELRTRAKVVRLGEADAGAYAATGRDITAADSDRLLVTTRAFNQGLRGYLGDTELEPREVDAASQAFVIPAGAAGEFRLEFAGERAYRLALLGGGCLALLTVAGCLLLLARPRRGHFAHAARVPVPLLALVALAAAGPAGLAGGIGGFAAARWTTLRPSWLCAGLMATAGLILARGPWGSGHYAGDFWLLAAFAGASLGALAASHADAGTSTQ</sequence>
<feature type="compositionally biased region" description="Basic and acidic residues" evidence="1">
    <location>
        <begin position="599"/>
        <end position="609"/>
    </location>
</feature>
<feature type="transmembrane region" description="Helical" evidence="2">
    <location>
        <begin position="222"/>
        <end position="243"/>
    </location>
</feature>
<feature type="transmembrane region" description="Helical" evidence="2">
    <location>
        <begin position="147"/>
        <end position="168"/>
    </location>
</feature>
<feature type="transmembrane region" description="Helical" evidence="2">
    <location>
        <begin position="894"/>
        <end position="917"/>
    </location>
</feature>
<gene>
    <name evidence="4" type="ORF">EJK80_04085</name>
</gene>
<feature type="transmembrane region" description="Helical" evidence="2">
    <location>
        <begin position="938"/>
        <end position="959"/>
    </location>
</feature>
<evidence type="ECO:0000256" key="2">
    <source>
        <dbReference type="SAM" id="Phobius"/>
    </source>
</evidence>
<keyword evidence="2" id="KW-1133">Transmembrane helix</keyword>
<name>A0A540R8J5_9CORY</name>
<protein>
    <submittedName>
        <fullName evidence="4">DUF3367 domain-containing protein</fullName>
    </submittedName>
</protein>
<reference evidence="4 5" key="1">
    <citation type="submission" date="2019-06" db="EMBL/GenBank/DDBJ databases">
        <title>Draft genome of C. phoceense Strain 272.</title>
        <authorList>
            <person name="Pacheco L.G.C."/>
            <person name="Barberis C.M."/>
            <person name="Almuzara M.N."/>
            <person name="Traglia G.M."/>
            <person name="Santos C.S."/>
            <person name="Rocha D.J.P.G."/>
            <person name="Aguiar E.R.G.R."/>
            <person name="Vay C.A."/>
        </authorList>
    </citation>
    <scope>NUCLEOTIDE SEQUENCE [LARGE SCALE GENOMIC DNA]</scope>
    <source>
        <strain evidence="4 5">272</strain>
    </source>
</reference>
<feature type="region of interest" description="Disordered" evidence="1">
    <location>
        <begin position="590"/>
        <end position="609"/>
    </location>
</feature>
<evidence type="ECO:0000259" key="3">
    <source>
        <dbReference type="Pfam" id="PF11847"/>
    </source>
</evidence>
<organism evidence="4 5">
    <name type="scientific">Corynebacterium phoceense</name>
    <dbReference type="NCBI Taxonomy" id="1686286"/>
    <lineage>
        <taxon>Bacteria</taxon>
        <taxon>Bacillati</taxon>
        <taxon>Actinomycetota</taxon>
        <taxon>Actinomycetes</taxon>
        <taxon>Mycobacteriales</taxon>
        <taxon>Corynebacteriaceae</taxon>
        <taxon>Corynebacterium</taxon>
    </lineage>
</organism>
<feature type="domain" description="Alpha-(1-&gt;3)-arabinofuranosyltransferase N-terminal GT-C" evidence="3">
    <location>
        <begin position="34"/>
        <end position="512"/>
    </location>
</feature>
<evidence type="ECO:0000313" key="4">
    <source>
        <dbReference type="EMBL" id="TQE44069.1"/>
    </source>
</evidence>
<feature type="transmembrane region" description="Helical" evidence="2">
    <location>
        <begin position="356"/>
        <end position="372"/>
    </location>
</feature>
<feature type="transmembrane region" description="Helical" evidence="2">
    <location>
        <begin position="285"/>
        <end position="310"/>
    </location>
</feature>
<keyword evidence="2" id="KW-0812">Transmembrane</keyword>
<feature type="transmembrane region" description="Helical" evidence="2">
    <location>
        <begin position="188"/>
        <end position="215"/>
    </location>
</feature>
<accession>A0A540R8J5</accession>
<comment type="caution">
    <text evidence="4">The sequence shown here is derived from an EMBL/GenBank/DDBJ whole genome shotgun (WGS) entry which is preliminary data.</text>
</comment>
<evidence type="ECO:0000313" key="5">
    <source>
        <dbReference type="Proteomes" id="UP000318080"/>
    </source>
</evidence>